<dbReference type="FunCoup" id="A0A6I9QDD5">
    <property type="interactions" value="1685"/>
</dbReference>
<feature type="region of interest" description="Disordered" evidence="5">
    <location>
        <begin position="544"/>
        <end position="577"/>
    </location>
</feature>
<evidence type="ECO:0000313" key="7">
    <source>
        <dbReference type="Proteomes" id="UP000504607"/>
    </source>
</evidence>
<feature type="compositionally biased region" description="Acidic residues" evidence="5">
    <location>
        <begin position="548"/>
        <end position="577"/>
    </location>
</feature>
<name>A0A6I9QDD5_ELAGV</name>
<feature type="compositionally biased region" description="Acidic residues" evidence="5">
    <location>
        <begin position="48"/>
        <end position="64"/>
    </location>
</feature>
<keyword evidence="7" id="KW-1185">Reference proteome</keyword>
<dbReference type="Pfam" id="PF09368">
    <property type="entry name" value="Sas10"/>
    <property type="match status" value="1"/>
</dbReference>
<comment type="subcellular location">
    <subcellularLocation>
        <location evidence="1">Nucleus</location>
    </subcellularLocation>
</comment>
<dbReference type="KEGG" id="egu:105033683"/>
<feature type="compositionally biased region" description="Acidic residues" evidence="5">
    <location>
        <begin position="25"/>
        <end position="34"/>
    </location>
</feature>
<feature type="region of interest" description="Disordered" evidence="5">
    <location>
        <begin position="608"/>
        <end position="690"/>
    </location>
</feature>
<dbReference type="PANTHER" id="PTHR13237:SF8">
    <property type="entry name" value="SOMETHING ABOUT SILENCING PROTEIN 10"/>
    <property type="match status" value="1"/>
</dbReference>
<gene>
    <name evidence="8" type="primary">LOC105033683</name>
</gene>
<evidence type="ECO:0000256" key="1">
    <source>
        <dbReference type="ARBA" id="ARBA00004123"/>
    </source>
</evidence>
<keyword evidence="3" id="KW-0597">Phosphoprotein</keyword>
<proteinExistence type="inferred from homology"/>
<dbReference type="InterPro" id="IPR007146">
    <property type="entry name" value="Sas10/Utp3/C1D"/>
</dbReference>
<feature type="compositionally biased region" description="Basic residues" evidence="5">
    <location>
        <begin position="1"/>
        <end position="16"/>
    </location>
</feature>
<dbReference type="GO" id="GO:0032040">
    <property type="term" value="C:small-subunit processome"/>
    <property type="evidence" value="ECO:0007669"/>
    <property type="project" value="TreeGrafter"/>
</dbReference>
<feature type="region of interest" description="Disordered" evidence="5">
    <location>
        <begin position="1"/>
        <end position="135"/>
    </location>
</feature>
<feature type="compositionally biased region" description="Acidic residues" evidence="5">
    <location>
        <begin position="186"/>
        <end position="199"/>
    </location>
</feature>
<dbReference type="InterPro" id="IPR018972">
    <property type="entry name" value="Sas10_C_dom"/>
</dbReference>
<feature type="compositionally biased region" description="Basic residues" evidence="5">
    <location>
        <begin position="630"/>
        <end position="659"/>
    </location>
</feature>
<dbReference type="PANTHER" id="PTHR13237">
    <property type="entry name" value="SOMETHING ABOUT SILENCING PROTEIN 10-RELATED"/>
    <property type="match status" value="1"/>
</dbReference>
<protein>
    <submittedName>
        <fullName evidence="8">Something about silencing protein 10</fullName>
    </submittedName>
</protein>
<feature type="compositionally biased region" description="Acidic residues" evidence="5">
    <location>
        <begin position="119"/>
        <end position="132"/>
    </location>
</feature>
<dbReference type="GO" id="GO:0000462">
    <property type="term" value="P:maturation of SSU-rRNA from tricistronic rRNA transcript (SSU-rRNA, 5.8S rRNA, LSU-rRNA)"/>
    <property type="evidence" value="ECO:0007669"/>
    <property type="project" value="TreeGrafter"/>
</dbReference>
<feature type="compositionally biased region" description="Acidic residues" evidence="5">
    <location>
        <begin position="73"/>
        <end position="94"/>
    </location>
</feature>
<sequence length="690" mass="78084">MGKGSKRQRKAARRSIKSGTKDDAFREDDMDDEIDAFHKQRDVIPLDVNDEGDSEDEDFEEPVFDFEGGVRDDSDDVQSDDDDGGGDDTDEDDSDVRPKGFAAKIARQAKYLQQKFGGGEDEMDEQEEEEEEERKVVWGRRKNLYYNADNVDYELQSSDEDLPMEEEAEVLKIQREKAKSLSMEDFGIEEADQDESDSDERDKTIQEALDRKKVMSKLDVDGALEDSPFENYEKIKKDFSALSKEEQMDVVYSSAPELVGLLSELNEAVDQLQKMKPVLGKAREKKDTVDGGMHYLEVKQILLLTYCQAISFYLLLKSEGHSIRDHPVIARLVEIKNLVEKVKQIDANLPSQIEDIVNHNSVNGFSNRLVGKSVPLKPEPQTAGQSAKPLEAALVNKTTELAKVDSSRDNHDGSADQKQEDAQVGLQSLEMLKVRANIEEKLKQKGLYNFTSSKSEEMQNHTLKPVNRSLETVYDFDDEVQQNAVGRRMNNGHVSFLKTSKLSQLVATKANKSKVTSGDDDLPQRDDIGERRRKHELRVLARAGANPMDDDDMADEDGSLEENPMDIDASEDGDAIGSEDEFYKEAKKRRTEKLKAKAELYSRIPAIPSSEEPEADGKRQITYQMEKNRGLTRPRKKLTKIPRKKYKIKHQKAVIRRKGQVRDIRKPTGPYGGESTGINTSISRSIRFKS</sequence>
<keyword evidence="4" id="KW-0539">Nucleus</keyword>
<dbReference type="AlphaFoldDB" id="A0A6I9QDD5"/>
<feature type="domain" description="Sas10 C-terminal" evidence="6">
    <location>
        <begin position="616"/>
        <end position="688"/>
    </location>
</feature>
<evidence type="ECO:0000256" key="4">
    <source>
        <dbReference type="ARBA" id="ARBA00023242"/>
    </source>
</evidence>
<evidence type="ECO:0000256" key="3">
    <source>
        <dbReference type="ARBA" id="ARBA00022553"/>
    </source>
</evidence>
<feature type="compositionally biased region" description="Basic and acidic residues" evidence="5">
    <location>
        <begin position="35"/>
        <end position="44"/>
    </location>
</feature>
<dbReference type="InParanoid" id="A0A6I9QDD5"/>
<accession>A0A6I9QDD5</accession>
<evidence type="ECO:0000313" key="8">
    <source>
        <dbReference type="RefSeq" id="XP_010906877.1"/>
    </source>
</evidence>
<evidence type="ECO:0000259" key="6">
    <source>
        <dbReference type="Pfam" id="PF09368"/>
    </source>
</evidence>
<evidence type="ECO:0000256" key="5">
    <source>
        <dbReference type="SAM" id="MobiDB-lite"/>
    </source>
</evidence>
<dbReference type="RefSeq" id="XP_010906877.1">
    <property type="nucleotide sequence ID" value="XM_010908575.3"/>
</dbReference>
<dbReference type="OrthoDB" id="1924577at2759"/>
<feature type="region of interest" description="Disordered" evidence="5">
    <location>
        <begin position="183"/>
        <end position="202"/>
    </location>
</feature>
<feature type="region of interest" description="Disordered" evidence="5">
    <location>
        <begin position="401"/>
        <end position="421"/>
    </location>
</feature>
<dbReference type="GeneID" id="105033683"/>
<organism evidence="7 8">
    <name type="scientific">Elaeis guineensis var. tenera</name>
    <name type="common">Oil palm</name>
    <dbReference type="NCBI Taxonomy" id="51953"/>
    <lineage>
        <taxon>Eukaryota</taxon>
        <taxon>Viridiplantae</taxon>
        <taxon>Streptophyta</taxon>
        <taxon>Embryophyta</taxon>
        <taxon>Tracheophyta</taxon>
        <taxon>Spermatophyta</taxon>
        <taxon>Magnoliopsida</taxon>
        <taxon>Liliopsida</taxon>
        <taxon>Arecaceae</taxon>
        <taxon>Arecoideae</taxon>
        <taxon>Cocoseae</taxon>
        <taxon>Elaeidinae</taxon>
        <taxon>Elaeis</taxon>
    </lineage>
</organism>
<comment type="similarity">
    <text evidence="2">Belongs to the SAS10 family.</text>
</comment>
<feature type="region of interest" description="Disordered" evidence="5">
    <location>
        <begin position="509"/>
        <end position="531"/>
    </location>
</feature>
<evidence type="ECO:0000256" key="2">
    <source>
        <dbReference type="ARBA" id="ARBA00010979"/>
    </source>
</evidence>
<dbReference type="Pfam" id="PF04000">
    <property type="entry name" value="Sas10_Utp3"/>
    <property type="match status" value="1"/>
</dbReference>
<dbReference type="Proteomes" id="UP000504607">
    <property type="component" value="Unplaced"/>
</dbReference>
<reference evidence="8" key="1">
    <citation type="submission" date="2025-08" db="UniProtKB">
        <authorList>
            <consortium name="RefSeq"/>
        </authorList>
    </citation>
    <scope>IDENTIFICATION</scope>
</reference>